<keyword evidence="3" id="KW-1185">Reference proteome</keyword>
<dbReference type="RefSeq" id="WP_124936530.1">
    <property type="nucleotide sequence ID" value="NZ_RJVQ01000002.1"/>
</dbReference>
<feature type="signal peptide" evidence="1">
    <location>
        <begin position="1"/>
        <end position="21"/>
    </location>
</feature>
<keyword evidence="1" id="KW-0732">Signal</keyword>
<sequence length="103" mass="10935">MKTLATIVAVSALGLASQVMAAPLHMSIYTQGNQAQIVVTEDGQPASGIPVTVSGVNAQILKTSEQGDVVITNFDDNARSYTFSVQQPDGSVTETKRFLSRQH</sequence>
<reference evidence="2 3" key="1">
    <citation type="submission" date="2018-11" db="EMBL/GenBank/DDBJ databases">
        <title>Vibrio LJC006 sp. nov., isolated from seawater during the bloom of the enteromorpha.</title>
        <authorList>
            <person name="Liang J."/>
        </authorList>
    </citation>
    <scope>NUCLEOTIDE SEQUENCE [LARGE SCALE GENOMIC DNA]</scope>
    <source>
        <strain evidence="2 3">LJC006</strain>
    </source>
</reference>
<dbReference type="AlphaFoldDB" id="A0A3N9TJ83"/>
<evidence type="ECO:0008006" key="4">
    <source>
        <dbReference type="Google" id="ProtNLM"/>
    </source>
</evidence>
<feature type="chain" id="PRO_5018054798" description="DUF4198 domain-containing protein" evidence="1">
    <location>
        <begin position="22"/>
        <end position="103"/>
    </location>
</feature>
<gene>
    <name evidence="2" type="ORF">EES38_07485</name>
</gene>
<protein>
    <recommendedName>
        <fullName evidence="4">DUF4198 domain-containing protein</fullName>
    </recommendedName>
</protein>
<evidence type="ECO:0000313" key="3">
    <source>
        <dbReference type="Proteomes" id="UP000281112"/>
    </source>
</evidence>
<accession>A0A3N9TJ83</accession>
<evidence type="ECO:0000313" key="2">
    <source>
        <dbReference type="EMBL" id="RQW64408.1"/>
    </source>
</evidence>
<dbReference type="OrthoDB" id="5878793at2"/>
<dbReference type="Proteomes" id="UP000281112">
    <property type="component" value="Unassembled WGS sequence"/>
</dbReference>
<organism evidence="2 3">
    <name type="scientific">Vibrio viridaestus</name>
    <dbReference type="NCBI Taxonomy" id="2487322"/>
    <lineage>
        <taxon>Bacteria</taxon>
        <taxon>Pseudomonadati</taxon>
        <taxon>Pseudomonadota</taxon>
        <taxon>Gammaproteobacteria</taxon>
        <taxon>Vibrionales</taxon>
        <taxon>Vibrionaceae</taxon>
        <taxon>Vibrio</taxon>
    </lineage>
</organism>
<comment type="caution">
    <text evidence="2">The sequence shown here is derived from an EMBL/GenBank/DDBJ whole genome shotgun (WGS) entry which is preliminary data.</text>
</comment>
<evidence type="ECO:0000256" key="1">
    <source>
        <dbReference type="SAM" id="SignalP"/>
    </source>
</evidence>
<proteinExistence type="predicted"/>
<name>A0A3N9TJ83_9VIBR</name>
<dbReference type="EMBL" id="RJVQ01000002">
    <property type="protein sequence ID" value="RQW64408.1"/>
    <property type="molecule type" value="Genomic_DNA"/>
</dbReference>